<organism evidence="7 8">
    <name type="scientific">Aulographum hederae CBS 113979</name>
    <dbReference type="NCBI Taxonomy" id="1176131"/>
    <lineage>
        <taxon>Eukaryota</taxon>
        <taxon>Fungi</taxon>
        <taxon>Dikarya</taxon>
        <taxon>Ascomycota</taxon>
        <taxon>Pezizomycotina</taxon>
        <taxon>Dothideomycetes</taxon>
        <taxon>Pleosporomycetidae</taxon>
        <taxon>Aulographales</taxon>
        <taxon>Aulographaceae</taxon>
    </lineage>
</organism>
<dbReference type="PRINTS" id="PR00105">
    <property type="entry name" value="C5METTRFRASE"/>
</dbReference>
<feature type="compositionally biased region" description="Polar residues" evidence="6">
    <location>
        <begin position="572"/>
        <end position="582"/>
    </location>
</feature>
<keyword evidence="2 5" id="KW-0489">Methyltransferase</keyword>
<dbReference type="InterPro" id="IPR050390">
    <property type="entry name" value="C5-Methyltransferase"/>
</dbReference>
<feature type="region of interest" description="Disordered" evidence="6">
    <location>
        <begin position="211"/>
        <end position="241"/>
    </location>
</feature>
<gene>
    <name evidence="7" type="ORF">K402DRAFT_406227</name>
</gene>
<feature type="compositionally biased region" description="Low complexity" evidence="6">
    <location>
        <begin position="678"/>
        <end position="691"/>
    </location>
</feature>
<evidence type="ECO:0000256" key="6">
    <source>
        <dbReference type="SAM" id="MobiDB-lite"/>
    </source>
</evidence>
<comment type="similarity">
    <text evidence="5">Belongs to the class I-like SAM-binding methyltransferase superfamily. C5-methyltransferase family.</text>
</comment>
<evidence type="ECO:0000256" key="3">
    <source>
        <dbReference type="ARBA" id="ARBA00022679"/>
    </source>
</evidence>
<feature type="active site" evidence="5">
    <location>
        <position position="326"/>
    </location>
</feature>
<dbReference type="GO" id="GO:0044027">
    <property type="term" value="P:negative regulation of gene expression via chromosomal CpG island methylation"/>
    <property type="evidence" value="ECO:0007669"/>
    <property type="project" value="TreeGrafter"/>
</dbReference>
<keyword evidence="8" id="KW-1185">Reference proteome</keyword>
<dbReference type="InterPro" id="IPR029063">
    <property type="entry name" value="SAM-dependent_MTases_sf"/>
</dbReference>
<feature type="region of interest" description="Disordered" evidence="6">
    <location>
        <begin position="561"/>
        <end position="718"/>
    </location>
</feature>
<dbReference type="GO" id="GO:0003677">
    <property type="term" value="F:DNA binding"/>
    <property type="evidence" value="ECO:0007669"/>
    <property type="project" value="TreeGrafter"/>
</dbReference>
<dbReference type="PANTHER" id="PTHR10629:SF52">
    <property type="entry name" value="DNA (CYTOSINE-5)-METHYLTRANSFERASE 1"/>
    <property type="match status" value="1"/>
</dbReference>
<dbReference type="Pfam" id="PF00145">
    <property type="entry name" value="DNA_methylase"/>
    <property type="match status" value="1"/>
</dbReference>
<dbReference type="GO" id="GO:0032259">
    <property type="term" value="P:methylation"/>
    <property type="evidence" value="ECO:0007669"/>
    <property type="project" value="UniProtKB-KW"/>
</dbReference>
<evidence type="ECO:0000313" key="7">
    <source>
        <dbReference type="EMBL" id="KAF1984263.1"/>
    </source>
</evidence>
<evidence type="ECO:0000313" key="8">
    <source>
        <dbReference type="Proteomes" id="UP000800041"/>
    </source>
</evidence>
<feature type="compositionally biased region" description="Polar residues" evidence="6">
    <location>
        <begin position="625"/>
        <end position="650"/>
    </location>
</feature>
<keyword evidence="4 5" id="KW-0949">S-adenosyl-L-methionine</keyword>
<reference evidence="7" key="1">
    <citation type="journal article" date="2020" name="Stud. Mycol.">
        <title>101 Dothideomycetes genomes: a test case for predicting lifestyles and emergence of pathogens.</title>
        <authorList>
            <person name="Haridas S."/>
            <person name="Albert R."/>
            <person name="Binder M."/>
            <person name="Bloem J."/>
            <person name="Labutti K."/>
            <person name="Salamov A."/>
            <person name="Andreopoulos B."/>
            <person name="Baker S."/>
            <person name="Barry K."/>
            <person name="Bills G."/>
            <person name="Bluhm B."/>
            <person name="Cannon C."/>
            <person name="Castanera R."/>
            <person name="Culley D."/>
            <person name="Daum C."/>
            <person name="Ezra D."/>
            <person name="Gonzalez J."/>
            <person name="Henrissat B."/>
            <person name="Kuo A."/>
            <person name="Liang C."/>
            <person name="Lipzen A."/>
            <person name="Lutzoni F."/>
            <person name="Magnuson J."/>
            <person name="Mondo S."/>
            <person name="Nolan M."/>
            <person name="Ohm R."/>
            <person name="Pangilinan J."/>
            <person name="Park H.-J."/>
            <person name="Ramirez L."/>
            <person name="Alfaro M."/>
            <person name="Sun H."/>
            <person name="Tritt A."/>
            <person name="Yoshinaga Y."/>
            <person name="Zwiers L.-H."/>
            <person name="Turgeon B."/>
            <person name="Goodwin S."/>
            <person name="Spatafora J."/>
            <person name="Crous P."/>
            <person name="Grigoriev I."/>
        </authorList>
    </citation>
    <scope>NUCLEOTIDE SEQUENCE</scope>
    <source>
        <strain evidence="7">CBS 113979</strain>
    </source>
</reference>
<protein>
    <recommendedName>
        <fullName evidence="1">DNA (cytosine-5-)-methyltransferase</fullName>
        <ecNumber evidence="1">2.1.1.37</ecNumber>
    </recommendedName>
</protein>
<dbReference type="GO" id="GO:0005634">
    <property type="term" value="C:nucleus"/>
    <property type="evidence" value="ECO:0007669"/>
    <property type="project" value="TreeGrafter"/>
</dbReference>
<dbReference type="GO" id="GO:0003886">
    <property type="term" value="F:DNA (cytosine-5-)-methyltransferase activity"/>
    <property type="evidence" value="ECO:0007669"/>
    <property type="project" value="UniProtKB-EC"/>
</dbReference>
<feature type="compositionally biased region" description="Polar residues" evidence="6">
    <location>
        <begin position="700"/>
        <end position="711"/>
    </location>
</feature>
<dbReference type="AlphaFoldDB" id="A0A6G1GTI3"/>
<dbReference type="InterPro" id="IPR001525">
    <property type="entry name" value="C5_MeTfrase"/>
</dbReference>
<dbReference type="PANTHER" id="PTHR10629">
    <property type="entry name" value="CYTOSINE-SPECIFIC METHYLTRANSFERASE"/>
    <property type="match status" value="1"/>
</dbReference>
<dbReference type="Gene3D" id="3.40.50.150">
    <property type="entry name" value="Vaccinia Virus protein VP39"/>
    <property type="match status" value="1"/>
</dbReference>
<evidence type="ECO:0000256" key="5">
    <source>
        <dbReference type="PROSITE-ProRule" id="PRU01016"/>
    </source>
</evidence>
<dbReference type="SUPFAM" id="SSF53335">
    <property type="entry name" value="S-adenosyl-L-methionine-dependent methyltransferases"/>
    <property type="match status" value="1"/>
</dbReference>
<accession>A0A6G1GTI3</accession>
<evidence type="ECO:0000256" key="2">
    <source>
        <dbReference type="ARBA" id="ARBA00022603"/>
    </source>
</evidence>
<dbReference type="EC" id="2.1.1.37" evidence="1"/>
<sequence length="796" mass="88243">MVSMLESVDYEHTTISVGDWIEVLPEANIPRDDFNKFLLVTGILRVAGSEDLLWGLRAVRNTTFGALLPHQDNEITIFAETIANYTGHFFEQAQVTLPLDSYLRHRTVTLTDQDYPSLCSQGLQDADTGELVCRRIVIWEYMNAGKMNQQRKLPSLKRKPHGGCIRGLGASELDLSALLRRFIHKETPIITLSDRDDNAFEREISLLSIDGRSSPLNKTPASRKRELDPEPPSRQSKRPRNDVRKYRYADFYCGLGGSAMAAQKAGLEVIFGLDNNTDCCNSMAQNFPRAEICGEKAEEWLQKHRGGGGLKFQLKNVDVLHISAPCQFWSWPKTRPGQNDVANEASLYAVVALIRAVVPRLVTMEQTSGLAFKELNHPRFLAFIGDIHEQTGYSLAYKIGPLGEYGVPQTRERIIIFGSSTRAYSVKDALDNLVFCAPDDPLHDPLQARRVNEPPYDASTKQVGTICCNGATDCHPDGSRVFTVRELALLQGLIPCHIITGILGSMRKQIGNAVPTKAFVPFFKSCRQLLSDIDGGVDFPPCNIFDAGYAGIFIRNGNKHPDPTRQLYESAGPSNTPRQAAQRTPLRPLQLQTPGTSAHNPVRLTPEPAPQETPSHSRNRRNESLGPSTYLTPASNRRQNQASAPSTPEDTPSRTRNRHEASAGPSTHTHPPFPPLRRPLSSLSSRTLSNLPIPPPRFTDAQTQPARQVTRNRAERQPATTVILEDDDDEDAAAPVIDLTTGANTSGNARAGQRVREGKKKAKEPEMMMDAEVQQLSRWWDEISTGSADRDRDLGC</sequence>
<feature type="compositionally biased region" description="Polar residues" evidence="6">
    <location>
        <begin position="590"/>
        <end position="599"/>
    </location>
</feature>
<dbReference type="PROSITE" id="PS51679">
    <property type="entry name" value="SAM_MT_C5"/>
    <property type="match status" value="1"/>
</dbReference>
<evidence type="ECO:0000256" key="4">
    <source>
        <dbReference type="ARBA" id="ARBA00022691"/>
    </source>
</evidence>
<dbReference type="OrthoDB" id="414133at2759"/>
<dbReference type="EMBL" id="ML977169">
    <property type="protein sequence ID" value="KAF1984263.1"/>
    <property type="molecule type" value="Genomic_DNA"/>
</dbReference>
<feature type="region of interest" description="Disordered" evidence="6">
    <location>
        <begin position="742"/>
        <end position="764"/>
    </location>
</feature>
<dbReference type="Gene3D" id="3.90.120.10">
    <property type="entry name" value="DNA Methylase, subunit A, domain 2"/>
    <property type="match status" value="1"/>
</dbReference>
<name>A0A6G1GTI3_9PEZI</name>
<keyword evidence="3 5" id="KW-0808">Transferase</keyword>
<evidence type="ECO:0000256" key="1">
    <source>
        <dbReference type="ARBA" id="ARBA00011975"/>
    </source>
</evidence>
<dbReference type="Proteomes" id="UP000800041">
    <property type="component" value="Unassembled WGS sequence"/>
</dbReference>
<proteinExistence type="inferred from homology"/>